<evidence type="ECO:0000256" key="1">
    <source>
        <dbReference type="SAM" id="Phobius"/>
    </source>
</evidence>
<organism evidence="2">
    <name type="scientific">Ixodes ricinus</name>
    <name type="common">Common tick</name>
    <name type="synonym">Acarus ricinus</name>
    <dbReference type="NCBI Taxonomy" id="34613"/>
    <lineage>
        <taxon>Eukaryota</taxon>
        <taxon>Metazoa</taxon>
        <taxon>Ecdysozoa</taxon>
        <taxon>Arthropoda</taxon>
        <taxon>Chelicerata</taxon>
        <taxon>Arachnida</taxon>
        <taxon>Acari</taxon>
        <taxon>Parasitiformes</taxon>
        <taxon>Ixodida</taxon>
        <taxon>Ixodoidea</taxon>
        <taxon>Ixodidae</taxon>
        <taxon>Ixodinae</taxon>
        <taxon>Ixodes</taxon>
    </lineage>
</organism>
<feature type="transmembrane region" description="Helical" evidence="1">
    <location>
        <begin position="45"/>
        <end position="65"/>
    </location>
</feature>
<reference evidence="2" key="1">
    <citation type="submission" date="2019-12" db="EMBL/GenBank/DDBJ databases">
        <title>An insight into the sialome of adult female Ixodes ricinus ticks feeding for 6 days.</title>
        <authorList>
            <person name="Perner J."/>
            <person name="Ribeiro J.M.C."/>
        </authorList>
    </citation>
    <scope>NUCLEOTIDE SEQUENCE</scope>
    <source>
        <strain evidence="2">Semi-engorged</strain>
        <tissue evidence="2">Salivary glands</tissue>
    </source>
</reference>
<keyword evidence="1" id="KW-0472">Membrane</keyword>
<protein>
    <submittedName>
        <fullName evidence="2">Uncharacterized protein</fullName>
    </submittedName>
</protein>
<keyword evidence="1" id="KW-1133">Transmembrane helix</keyword>
<dbReference type="AlphaFoldDB" id="A0A6B0UPU3"/>
<sequence>MVPSCACCKRNKVRRCRLLLLCTVAASNESPACLSSHLKELRMILYCWILTTVCTPLPVILSLFYRYSLRNEGAKAASYLCSSEFDATVARGSLPSFIGVCLSVLRVSFLPNKLCQLFLVASPF</sequence>
<accession>A0A6B0UPU3</accession>
<name>A0A6B0UPU3_IXORI</name>
<keyword evidence="1" id="KW-0812">Transmembrane</keyword>
<dbReference type="EMBL" id="GIFC01009553">
    <property type="protein sequence ID" value="MXU91636.1"/>
    <property type="molecule type" value="Transcribed_RNA"/>
</dbReference>
<proteinExistence type="predicted"/>
<evidence type="ECO:0000313" key="2">
    <source>
        <dbReference type="EMBL" id="MXU91636.1"/>
    </source>
</evidence>